<name>A0A0P6WVA6_9CHLR</name>
<dbReference type="GO" id="GO:0016491">
    <property type="term" value="F:oxidoreductase activity"/>
    <property type="evidence" value="ECO:0007669"/>
    <property type="project" value="InterPro"/>
</dbReference>
<proteinExistence type="predicted"/>
<organism evidence="2 3">
    <name type="scientific">Leptolinea tardivitalis</name>
    <dbReference type="NCBI Taxonomy" id="229920"/>
    <lineage>
        <taxon>Bacteria</taxon>
        <taxon>Bacillati</taxon>
        <taxon>Chloroflexota</taxon>
        <taxon>Anaerolineae</taxon>
        <taxon>Anaerolineales</taxon>
        <taxon>Anaerolineaceae</taxon>
        <taxon>Leptolinea</taxon>
    </lineage>
</organism>
<dbReference type="Gene3D" id="3.50.50.60">
    <property type="entry name" value="FAD/NAD(P)-binding domain"/>
    <property type="match status" value="2"/>
</dbReference>
<dbReference type="SUPFAM" id="SSF51905">
    <property type="entry name" value="FAD/NAD(P)-binding domain"/>
    <property type="match status" value="2"/>
</dbReference>
<keyword evidence="3" id="KW-1185">Reference proteome</keyword>
<dbReference type="OrthoDB" id="9781621at2"/>
<dbReference type="STRING" id="229920.ADM99_15480"/>
<reference evidence="2 3" key="1">
    <citation type="submission" date="2015-07" db="EMBL/GenBank/DDBJ databases">
        <title>Genome sequence of Leptolinea tardivitalis DSM 16556.</title>
        <authorList>
            <person name="Hemp J."/>
            <person name="Ward L.M."/>
            <person name="Pace L.A."/>
            <person name="Fischer W.W."/>
        </authorList>
    </citation>
    <scope>NUCLEOTIDE SEQUENCE [LARGE SCALE GENOMIC DNA]</scope>
    <source>
        <strain evidence="2 3">YMTK-2</strain>
    </source>
</reference>
<dbReference type="Pfam" id="PF07992">
    <property type="entry name" value="Pyr_redox_2"/>
    <property type="match status" value="1"/>
</dbReference>
<dbReference type="PANTHER" id="PTHR43755:SF1">
    <property type="entry name" value="FAD-DEPENDENT PYRIDINE NUCLEOTIDE-DISULPHIDE OXIDOREDUCTASE"/>
    <property type="match status" value="1"/>
</dbReference>
<dbReference type="PANTHER" id="PTHR43755">
    <property type="match status" value="1"/>
</dbReference>
<evidence type="ECO:0000313" key="3">
    <source>
        <dbReference type="Proteomes" id="UP000050430"/>
    </source>
</evidence>
<dbReference type="Proteomes" id="UP000050430">
    <property type="component" value="Unassembled WGS sequence"/>
</dbReference>
<dbReference type="AlphaFoldDB" id="A0A0P6WVA6"/>
<gene>
    <name evidence="2" type="ORF">ADM99_15480</name>
</gene>
<evidence type="ECO:0000259" key="1">
    <source>
        <dbReference type="Pfam" id="PF07992"/>
    </source>
</evidence>
<feature type="domain" description="FAD/NAD(P)-binding" evidence="1">
    <location>
        <begin position="4"/>
        <end position="125"/>
    </location>
</feature>
<dbReference type="InterPro" id="IPR036188">
    <property type="entry name" value="FAD/NAD-bd_sf"/>
</dbReference>
<dbReference type="InterPro" id="IPR023753">
    <property type="entry name" value="FAD/NAD-binding_dom"/>
</dbReference>
<evidence type="ECO:0000313" key="2">
    <source>
        <dbReference type="EMBL" id="KPL70523.1"/>
    </source>
</evidence>
<dbReference type="PATRIC" id="fig|229920.5.peg.469"/>
<comment type="caution">
    <text evidence="2">The sequence shown here is derived from an EMBL/GenBank/DDBJ whole genome shotgun (WGS) entry which is preliminary data.</text>
</comment>
<accession>A0A0P6WVA6</accession>
<dbReference type="EMBL" id="LGCK01000014">
    <property type="protein sequence ID" value="KPL70523.1"/>
    <property type="molecule type" value="Genomic_DNA"/>
</dbReference>
<dbReference type="InterPro" id="IPR052541">
    <property type="entry name" value="SQRD"/>
</dbReference>
<dbReference type="RefSeq" id="WP_062422422.1">
    <property type="nucleotide sequence ID" value="NZ_BBYA01000010.1"/>
</dbReference>
<protein>
    <submittedName>
        <fullName evidence="2">Oxidoreductase</fullName>
    </submittedName>
</protein>
<sequence length="410" mass="45694">MKTFLILGAGTAGTMIARKMAGKLDSHDWKVILVDKDEKHYYQPGFLFIPFGWYKAEDVIKTKQEFIPGNIEFILSDIEMIEPAANKVKLTKDNREIAYDYLVIATGASIHPEETEGLQGAGWHKNIFDFYTYEGAAALHSFLDKWEGGRLVMNVVENPIKCPVAPLEFLFLADDYFTRKGIRNKVELVYATPLTGAFTKPKSARALGDILASKNILMETEFNTGEVDSGKNILRSFDEREIPYDLLISIPTNKGADVIGRSGLGDALNFVPTDKFTLQSKDWPNIWVMGDATNIPASKAGAVAHFELEFVVENILAHMAGKNLPGGFDGHASCYIESGFGKAVLIDFSYDVEPLPGKYPLPGIGPFSLLKQTTINHWGKLFFRYMYWYMMMKGIDVPLPSAFSLAGKEQ</sequence>